<evidence type="ECO:0000313" key="4">
    <source>
        <dbReference type="Proteomes" id="UP000007431"/>
    </source>
</evidence>
<keyword evidence="4" id="KW-1185">Reference proteome</keyword>
<dbReference type="AlphaFoldDB" id="D8QK51"/>
<evidence type="ECO:0000256" key="1">
    <source>
        <dbReference type="SAM" id="MobiDB-lite"/>
    </source>
</evidence>
<organism evidence="4">
    <name type="scientific">Schizophyllum commune (strain H4-8 / FGSC 9210)</name>
    <name type="common">Split gill fungus</name>
    <dbReference type="NCBI Taxonomy" id="578458"/>
    <lineage>
        <taxon>Eukaryota</taxon>
        <taxon>Fungi</taxon>
        <taxon>Dikarya</taxon>
        <taxon>Basidiomycota</taxon>
        <taxon>Agaricomycotina</taxon>
        <taxon>Agaricomycetes</taxon>
        <taxon>Agaricomycetidae</taxon>
        <taxon>Agaricales</taxon>
        <taxon>Schizophyllaceae</taxon>
        <taxon>Schizophyllum</taxon>
    </lineage>
</organism>
<name>D8QK51_SCHCM</name>
<dbReference type="RefSeq" id="XP_003026732.1">
    <property type="nucleotide sequence ID" value="XM_003026686.1"/>
</dbReference>
<dbReference type="EMBL" id="GL377315">
    <property type="protein sequence ID" value="EFI91829.1"/>
    <property type="molecule type" value="Genomic_DNA"/>
</dbReference>
<accession>D8QK51</accession>
<reference evidence="3 4" key="1">
    <citation type="journal article" date="2010" name="Nat. Biotechnol.">
        <title>Genome sequence of the model mushroom Schizophyllum commune.</title>
        <authorList>
            <person name="Ohm R.A."/>
            <person name="de Jong J.F."/>
            <person name="Lugones L.G."/>
            <person name="Aerts A."/>
            <person name="Kothe E."/>
            <person name="Stajich J.E."/>
            <person name="de Vries R.P."/>
            <person name="Record E."/>
            <person name="Levasseur A."/>
            <person name="Baker S.E."/>
            <person name="Bartholomew K.A."/>
            <person name="Coutinho P.M."/>
            <person name="Erdmann S."/>
            <person name="Fowler T.J."/>
            <person name="Gathman A.C."/>
            <person name="Lombard V."/>
            <person name="Henrissat B."/>
            <person name="Knabe N."/>
            <person name="Kuees U."/>
            <person name="Lilly W.W."/>
            <person name="Lindquist E."/>
            <person name="Lucas S."/>
            <person name="Magnuson J.K."/>
            <person name="Piumi F."/>
            <person name="Raudaskoski M."/>
            <person name="Salamov A."/>
            <person name="Schmutz J."/>
            <person name="Schwarze F.W.M.R."/>
            <person name="vanKuyk P.A."/>
            <person name="Horton J.S."/>
            <person name="Grigoriev I.V."/>
            <person name="Woesten H.A.B."/>
        </authorList>
    </citation>
    <scope>NUCLEOTIDE SEQUENCE [LARGE SCALE GENOMIC DNA]</scope>
    <source>
        <strain evidence="4">H4-8 / FGSC 9210</strain>
    </source>
</reference>
<dbReference type="KEGG" id="scm:SCHCO_02520237"/>
<protein>
    <submittedName>
        <fullName evidence="3">Uncharacterized protein</fullName>
    </submittedName>
</protein>
<feature type="non-terminal residue" evidence="3">
    <location>
        <position position="159"/>
    </location>
</feature>
<proteinExistence type="predicted"/>
<dbReference type="Proteomes" id="UP000007431">
    <property type="component" value="Unassembled WGS sequence"/>
</dbReference>
<feature type="region of interest" description="Disordered" evidence="1">
    <location>
        <begin position="122"/>
        <end position="159"/>
    </location>
</feature>
<dbReference type="VEuPathDB" id="FungiDB:SCHCODRAFT_02520237"/>
<feature type="chain" id="PRO_5003120970" evidence="2">
    <location>
        <begin position="29"/>
        <end position="159"/>
    </location>
</feature>
<keyword evidence="2" id="KW-0732">Signal</keyword>
<dbReference type="HOGENOM" id="CLU_1661802_0_0_1"/>
<feature type="compositionally biased region" description="Basic and acidic residues" evidence="1">
    <location>
        <begin position="135"/>
        <end position="147"/>
    </location>
</feature>
<sequence length="159" mass="16974">MFLPPFPLPVHPLCHGILLALLGPSASAHSVATIPALYSRAAVPGLYLLSAVSGSYLLSLVPGSYSRPTGKEGGVWGCGGKRARRGRTWTKMRGRKEGWGRKWWGEGGRGRAKAVWRRVRGGAKREAVGGANGLEEERVRGKGREEGETGEPISGSQSK</sequence>
<evidence type="ECO:0000313" key="3">
    <source>
        <dbReference type="EMBL" id="EFI91829.1"/>
    </source>
</evidence>
<dbReference type="GeneID" id="9596596"/>
<dbReference type="InParanoid" id="D8QK51"/>
<gene>
    <name evidence="3" type="ORF">SCHCODRAFT_114228</name>
</gene>
<feature type="signal peptide" evidence="2">
    <location>
        <begin position="1"/>
        <end position="28"/>
    </location>
</feature>
<evidence type="ECO:0000256" key="2">
    <source>
        <dbReference type="SAM" id="SignalP"/>
    </source>
</evidence>